<evidence type="ECO:0000313" key="8">
    <source>
        <dbReference type="EMBL" id="MBX7490600.1"/>
    </source>
</evidence>
<sequence>MQIDFELNATCNLKCPMCPLSVESNADKKGIEFPFDVFCKVIDEGLDMGLKSIRMNYLNEPLLRKDLERFIEHAKKMGILDIYFSTNGMLLDEKRAESIIESGVDRIQISLDAYTEDTYNKMRPGGDYKKVVHNIMHLIEIKNKRNCIAPLIRVNFVRTELNEHELNAFIDFWENKADMIGVQEMVKPPRSTSNLKSKTTTKMESFKCSFPNKNLVITAEGNVLPCCTFYGDEMPIGNLFEELNKNKNFKISEFWNSPKMQNLRNLHCDGMYKMHPICKKCVEDSQY</sequence>
<name>A0ABS7JMH6_9HELI</name>
<keyword evidence="4" id="KW-0479">Metal-binding</keyword>
<evidence type="ECO:0000313" key="9">
    <source>
        <dbReference type="Proteomes" id="UP000700059"/>
    </source>
</evidence>
<dbReference type="InterPro" id="IPR034391">
    <property type="entry name" value="AdoMet-like_SPASM_containing"/>
</dbReference>
<evidence type="ECO:0000256" key="3">
    <source>
        <dbReference type="ARBA" id="ARBA00022691"/>
    </source>
</evidence>
<dbReference type="CDD" id="cd01335">
    <property type="entry name" value="Radical_SAM"/>
    <property type="match status" value="1"/>
</dbReference>
<keyword evidence="3" id="KW-0949">S-adenosyl-L-methionine</keyword>
<dbReference type="PROSITE" id="PS51918">
    <property type="entry name" value="RADICAL_SAM"/>
    <property type="match status" value="1"/>
</dbReference>
<keyword evidence="6" id="KW-0411">Iron-sulfur</keyword>
<evidence type="ECO:0000256" key="6">
    <source>
        <dbReference type="ARBA" id="ARBA00023014"/>
    </source>
</evidence>
<dbReference type="SFLD" id="SFLDG01067">
    <property type="entry name" value="SPASM/twitch_domain_containing"/>
    <property type="match status" value="1"/>
</dbReference>
<dbReference type="CDD" id="cd21109">
    <property type="entry name" value="SPASM"/>
    <property type="match status" value="1"/>
</dbReference>
<evidence type="ECO:0000256" key="2">
    <source>
        <dbReference type="ARBA" id="ARBA00022485"/>
    </source>
</evidence>
<dbReference type="InterPro" id="IPR007197">
    <property type="entry name" value="rSAM"/>
</dbReference>
<dbReference type="Pfam" id="PF04055">
    <property type="entry name" value="Radical_SAM"/>
    <property type="match status" value="1"/>
</dbReference>
<dbReference type="InterPro" id="IPR013785">
    <property type="entry name" value="Aldolase_TIM"/>
</dbReference>
<protein>
    <submittedName>
        <fullName evidence="8">Radical SAM protein</fullName>
    </submittedName>
</protein>
<evidence type="ECO:0000256" key="1">
    <source>
        <dbReference type="ARBA" id="ARBA00001966"/>
    </source>
</evidence>
<dbReference type="InterPro" id="IPR023885">
    <property type="entry name" value="4Fe4S-binding_SPASM_dom"/>
</dbReference>
<dbReference type="PANTHER" id="PTHR11228">
    <property type="entry name" value="RADICAL SAM DOMAIN PROTEIN"/>
    <property type="match status" value="1"/>
</dbReference>
<organism evidence="8 9">
    <name type="scientific">Helicobacter turcicus</name>
    <dbReference type="NCBI Taxonomy" id="2867412"/>
    <lineage>
        <taxon>Bacteria</taxon>
        <taxon>Pseudomonadati</taxon>
        <taxon>Campylobacterota</taxon>
        <taxon>Epsilonproteobacteria</taxon>
        <taxon>Campylobacterales</taxon>
        <taxon>Helicobacteraceae</taxon>
        <taxon>Helicobacter</taxon>
    </lineage>
</organism>
<comment type="cofactor">
    <cofactor evidence="1">
        <name>[4Fe-4S] cluster</name>
        <dbReference type="ChEBI" id="CHEBI:49883"/>
    </cofactor>
</comment>
<dbReference type="EMBL" id="JAIGYQ010000004">
    <property type="protein sequence ID" value="MBX7490600.1"/>
    <property type="molecule type" value="Genomic_DNA"/>
</dbReference>
<proteinExistence type="predicted"/>
<dbReference type="SUPFAM" id="SSF102114">
    <property type="entry name" value="Radical SAM enzymes"/>
    <property type="match status" value="1"/>
</dbReference>
<dbReference type="SFLD" id="SFLDS00029">
    <property type="entry name" value="Radical_SAM"/>
    <property type="match status" value="1"/>
</dbReference>
<evidence type="ECO:0000256" key="5">
    <source>
        <dbReference type="ARBA" id="ARBA00023004"/>
    </source>
</evidence>
<evidence type="ECO:0000256" key="4">
    <source>
        <dbReference type="ARBA" id="ARBA00022723"/>
    </source>
</evidence>
<dbReference type="InterPro" id="IPR058240">
    <property type="entry name" value="rSAM_sf"/>
</dbReference>
<comment type="caution">
    <text evidence="8">The sequence shown here is derived from an EMBL/GenBank/DDBJ whole genome shotgun (WGS) entry which is preliminary data.</text>
</comment>
<keyword evidence="2" id="KW-0004">4Fe-4S</keyword>
<keyword evidence="9" id="KW-1185">Reference proteome</keyword>
<dbReference type="SFLD" id="SFLDG01387">
    <property type="entry name" value="BtrN-like_SPASM_domain_contain"/>
    <property type="match status" value="1"/>
</dbReference>
<reference evidence="8 9" key="1">
    <citation type="submission" date="2021-08" db="EMBL/GenBank/DDBJ databases">
        <title>Helicobacter spp. isolated from feces of Anatolian Ground Squirrel (Spermophilus xanthoprymnus) in Turkey.</title>
        <authorList>
            <person name="Aydin F."/>
            <person name="Abay S."/>
            <person name="Kayman T."/>
            <person name="Karakaya E."/>
            <person name="Saticioglu I.B."/>
        </authorList>
    </citation>
    <scope>NUCLEOTIDE SEQUENCE [LARGE SCALE GENOMIC DNA]</scope>
    <source>
        <strain evidence="8 9">Faydin-H70</strain>
    </source>
</reference>
<dbReference type="PANTHER" id="PTHR11228:SF7">
    <property type="entry name" value="PQQA PEPTIDE CYCLASE"/>
    <property type="match status" value="1"/>
</dbReference>
<evidence type="ECO:0000259" key="7">
    <source>
        <dbReference type="PROSITE" id="PS51918"/>
    </source>
</evidence>
<accession>A0ABS7JMH6</accession>
<dbReference type="Gene3D" id="3.20.20.70">
    <property type="entry name" value="Aldolase class I"/>
    <property type="match status" value="1"/>
</dbReference>
<dbReference type="InterPro" id="IPR050377">
    <property type="entry name" value="Radical_SAM_PqqE_MftC-like"/>
</dbReference>
<dbReference type="Pfam" id="PF13186">
    <property type="entry name" value="SPASM"/>
    <property type="match status" value="1"/>
</dbReference>
<gene>
    <name evidence="8" type="ORF">K4G57_03845</name>
</gene>
<feature type="domain" description="Radical SAM core" evidence="7">
    <location>
        <begin position="1"/>
        <end position="220"/>
    </location>
</feature>
<dbReference type="Proteomes" id="UP000700059">
    <property type="component" value="Unassembled WGS sequence"/>
</dbReference>
<keyword evidence="5" id="KW-0408">Iron</keyword>